<accession>A0A3R9QID6</accession>
<organism evidence="1 2">
    <name type="scientific">Edaphobacter aggregans</name>
    <dbReference type="NCBI Taxonomy" id="570835"/>
    <lineage>
        <taxon>Bacteria</taxon>
        <taxon>Pseudomonadati</taxon>
        <taxon>Acidobacteriota</taxon>
        <taxon>Terriglobia</taxon>
        <taxon>Terriglobales</taxon>
        <taxon>Acidobacteriaceae</taxon>
        <taxon>Edaphobacter</taxon>
    </lineage>
</organism>
<comment type="caution">
    <text evidence="1">The sequence shown here is derived from an EMBL/GenBank/DDBJ whole genome shotgun (WGS) entry which is preliminary data.</text>
</comment>
<reference evidence="1 2" key="1">
    <citation type="submission" date="2018-12" db="EMBL/GenBank/DDBJ databases">
        <title>Sequencing of bacterial isolates from soil warming experiment in Harvard Forest, Massachusetts, USA.</title>
        <authorList>
            <person name="Deangelis K."/>
        </authorList>
    </citation>
    <scope>NUCLEOTIDE SEQUENCE [LARGE SCALE GENOMIC DNA]</scope>
    <source>
        <strain evidence="1 2">EB153</strain>
    </source>
</reference>
<protein>
    <submittedName>
        <fullName evidence="1">Uncharacterized protein</fullName>
    </submittedName>
</protein>
<dbReference type="AlphaFoldDB" id="A0A3R9QID6"/>
<evidence type="ECO:0000313" key="1">
    <source>
        <dbReference type="EMBL" id="RSL17266.1"/>
    </source>
</evidence>
<proteinExistence type="predicted"/>
<keyword evidence="2" id="KW-1185">Reference proteome</keyword>
<gene>
    <name evidence="1" type="ORF">EDE15_2796</name>
</gene>
<evidence type="ECO:0000313" key="2">
    <source>
        <dbReference type="Proteomes" id="UP000269669"/>
    </source>
</evidence>
<name>A0A3R9QID6_9BACT</name>
<sequence length="54" mass="6161">MTHTSGLIGLIWRFERRHLVLLPKDCPDDTFREADSFSATLFSTCCVRTASDDK</sequence>
<dbReference type="EMBL" id="RSDW01000001">
    <property type="protein sequence ID" value="RSL17266.1"/>
    <property type="molecule type" value="Genomic_DNA"/>
</dbReference>
<dbReference type="Proteomes" id="UP000269669">
    <property type="component" value="Unassembled WGS sequence"/>
</dbReference>